<feature type="region of interest" description="Disordered" evidence="1">
    <location>
        <begin position="206"/>
        <end position="225"/>
    </location>
</feature>
<feature type="compositionally biased region" description="Low complexity" evidence="1">
    <location>
        <begin position="346"/>
        <end position="360"/>
    </location>
</feature>
<evidence type="ECO:0000313" key="2">
    <source>
        <dbReference type="EMBL" id="KAK6978051.1"/>
    </source>
</evidence>
<evidence type="ECO:0000256" key="1">
    <source>
        <dbReference type="SAM" id="MobiDB-lite"/>
    </source>
</evidence>
<accession>A0AAV9ZD22</accession>
<gene>
    <name evidence="2" type="ORF">R3P38DRAFT_3376984</name>
</gene>
<proteinExistence type="predicted"/>
<evidence type="ECO:0000313" key="3">
    <source>
        <dbReference type="Proteomes" id="UP001362999"/>
    </source>
</evidence>
<comment type="caution">
    <text evidence="2">The sequence shown here is derived from an EMBL/GenBank/DDBJ whole genome shotgun (WGS) entry which is preliminary data.</text>
</comment>
<feature type="region of interest" description="Disordered" evidence="1">
    <location>
        <begin position="74"/>
        <end position="191"/>
    </location>
</feature>
<feature type="region of interest" description="Disordered" evidence="1">
    <location>
        <begin position="251"/>
        <end position="367"/>
    </location>
</feature>
<dbReference type="Proteomes" id="UP001362999">
    <property type="component" value="Unassembled WGS sequence"/>
</dbReference>
<sequence>MAHSQIWGRAAEKADGMFEEFRNVERILFHVLVAMKGEEEKEVEGASLKECSMLTMVKLILLEATTCWHSSLASESTVHEKTQQRVSVSARTNTEQHLPMPSDGLWLRRLHSHSHAASHPSSSSDMTLKSASTRNKHHLPRSALMLRSRPSSDLPPFTCSSTPPGTFSTARRTRKGTKSRQPEWDTQKASGSNFHGVKKFRISSVSPGRAGFRQRPSLPTHRIRVVDRAPQPIGLTGYLTGVDHGVLVEGGERGRQEADAEETGYKNRSGSPHRRSENARGDSSIPMTARLSSSHPQATRCRSVPRNGWAAPSDLSSVRRQCRARKAGVGGGADRWEYQKGGVRGLSSPSADTPASASALDGRRRRGGKMWSRNNACHIGGGWGDVGHVEASRLRVLVTGDVKTRATCGVPHMTQRFQCYGSTASNSALEPPTLGRGRGLGRRGRHERGGRGGVQHKGMMRCGQSGSDPYMRREDGRTDGGRWAKEGVNGPGR</sequence>
<reference evidence="2 3" key="1">
    <citation type="journal article" date="2024" name="J Genomics">
        <title>Draft genome sequencing and assembly of Favolaschia claudopus CIRM-BRFM 2984 isolated from oak limbs.</title>
        <authorList>
            <person name="Navarro D."/>
            <person name="Drula E."/>
            <person name="Chaduli D."/>
            <person name="Cazenave R."/>
            <person name="Ahrendt S."/>
            <person name="Wang J."/>
            <person name="Lipzen A."/>
            <person name="Daum C."/>
            <person name="Barry K."/>
            <person name="Grigoriev I.V."/>
            <person name="Favel A."/>
            <person name="Rosso M.N."/>
            <person name="Martin F."/>
        </authorList>
    </citation>
    <scope>NUCLEOTIDE SEQUENCE [LARGE SCALE GENOMIC DNA]</scope>
    <source>
        <strain evidence="2 3">CIRM-BRFM 2984</strain>
    </source>
</reference>
<feature type="compositionally biased region" description="Basic and acidic residues" evidence="1">
    <location>
        <begin position="470"/>
        <end position="485"/>
    </location>
</feature>
<organism evidence="2 3">
    <name type="scientific">Favolaschia claudopus</name>
    <dbReference type="NCBI Taxonomy" id="2862362"/>
    <lineage>
        <taxon>Eukaryota</taxon>
        <taxon>Fungi</taxon>
        <taxon>Dikarya</taxon>
        <taxon>Basidiomycota</taxon>
        <taxon>Agaricomycotina</taxon>
        <taxon>Agaricomycetes</taxon>
        <taxon>Agaricomycetidae</taxon>
        <taxon>Agaricales</taxon>
        <taxon>Marasmiineae</taxon>
        <taxon>Mycenaceae</taxon>
        <taxon>Favolaschia</taxon>
    </lineage>
</organism>
<dbReference type="EMBL" id="JAWWNJ010000162">
    <property type="protein sequence ID" value="KAK6978051.1"/>
    <property type="molecule type" value="Genomic_DNA"/>
</dbReference>
<dbReference type="AlphaFoldDB" id="A0AAV9ZD22"/>
<name>A0AAV9ZD22_9AGAR</name>
<protein>
    <submittedName>
        <fullName evidence="2">Uncharacterized protein</fullName>
    </submittedName>
</protein>
<keyword evidence="3" id="KW-1185">Reference proteome</keyword>
<feature type="compositionally biased region" description="Polar residues" evidence="1">
    <location>
        <begin position="84"/>
        <end position="96"/>
    </location>
</feature>
<feature type="compositionally biased region" description="Basic residues" evidence="1">
    <location>
        <begin position="439"/>
        <end position="448"/>
    </location>
</feature>
<feature type="region of interest" description="Disordered" evidence="1">
    <location>
        <begin position="428"/>
        <end position="493"/>
    </location>
</feature>
<feature type="compositionally biased region" description="Polar residues" evidence="1">
    <location>
        <begin position="158"/>
        <end position="170"/>
    </location>
</feature>